<name>A0A6G0VYL6_APHCR</name>
<comment type="caution">
    <text evidence="3">The sequence shown here is derived from an EMBL/GenBank/DDBJ whole genome shotgun (WGS) entry which is preliminary data.</text>
</comment>
<dbReference type="Pfam" id="PF12017">
    <property type="entry name" value="Tnp_P_element"/>
    <property type="match status" value="1"/>
</dbReference>
<accession>A0A6G0VYL6</accession>
<dbReference type="InterPro" id="IPR021896">
    <property type="entry name" value="THAP9-like_HTH"/>
</dbReference>
<sequence>MSRIICSSVSSKLQVSTSDSSCQTPLHLTNKTPRKLKLQNEFQAKNKEIKDMKKQINAITQRLVQVNTIEQMLTLCNKFLPPIYVNRINTKAVGYRYSNEFKQLALTIYFLEPRAYRFLQSTLALPNPCTLRCITTNYEITPECVLCADKMSIKSNLFYNIRKDEIIGFNETNNR</sequence>
<organism evidence="3 4">
    <name type="scientific">Aphis craccivora</name>
    <name type="common">Cowpea aphid</name>
    <dbReference type="NCBI Taxonomy" id="307492"/>
    <lineage>
        <taxon>Eukaryota</taxon>
        <taxon>Metazoa</taxon>
        <taxon>Ecdysozoa</taxon>
        <taxon>Arthropoda</taxon>
        <taxon>Hexapoda</taxon>
        <taxon>Insecta</taxon>
        <taxon>Pterygota</taxon>
        <taxon>Neoptera</taxon>
        <taxon>Paraneoptera</taxon>
        <taxon>Hemiptera</taxon>
        <taxon>Sternorrhyncha</taxon>
        <taxon>Aphidomorpha</taxon>
        <taxon>Aphidoidea</taxon>
        <taxon>Aphididae</taxon>
        <taxon>Aphidini</taxon>
        <taxon>Aphis</taxon>
        <taxon>Aphis</taxon>
    </lineage>
</organism>
<gene>
    <name evidence="3" type="ORF">FWK35_00025610</name>
</gene>
<dbReference type="EMBL" id="VUJU01011262">
    <property type="protein sequence ID" value="KAF0711422.1"/>
    <property type="molecule type" value="Genomic_DNA"/>
</dbReference>
<dbReference type="AlphaFoldDB" id="A0A6G0VYL6"/>
<keyword evidence="4" id="KW-1185">Reference proteome</keyword>
<evidence type="ECO:0000259" key="2">
    <source>
        <dbReference type="Pfam" id="PF12017"/>
    </source>
</evidence>
<reference evidence="3 4" key="1">
    <citation type="submission" date="2019-08" db="EMBL/GenBank/DDBJ databases">
        <title>Whole genome of Aphis craccivora.</title>
        <authorList>
            <person name="Voronova N.V."/>
            <person name="Shulinski R.S."/>
            <person name="Bandarenka Y.V."/>
            <person name="Zhorov D.G."/>
            <person name="Warner D."/>
        </authorList>
    </citation>
    <scope>NUCLEOTIDE SEQUENCE [LARGE SCALE GENOMIC DNA]</scope>
    <source>
        <strain evidence="3">180601</strain>
        <tissue evidence="3">Whole Body</tissue>
    </source>
</reference>
<feature type="coiled-coil region" evidence="1">
    <location>
        <begin position="35"/>
        <end position="62"/>
    </location>
</feature>
<evidence type="ECO:0000256" key="1">
    <source>
        <dbReference type="SAM" id="Coils"/>
    </source>
</evidence>
<protein>
    <submittedName>
        <fullName evidence="3">Transposable element P transposase</fullName>
    </submittedName>
</protein>
<evidence type="ECO:0000313" key="4">
    <source>
        <dbReference type="Proteomes" id="UP000478052"/>
    </source>
</evidence>
<feature type="domain" description="THAP9-like helix-turn-helix" evidence="2">
    <location>
        <begin position="86"/>
        <end position="132"/>
    </location>
</feature>
<dbReference type="OrthoDB" id="7683421at2759"/>
<proteinExistence type="predicted"/>
<dbReference type="Proteomes" id="UP000478052">
    <property type="component" value="Unassembled WGS sequence"/>
</dbReference>
<keyword evidence="1" id="KW-0175">Coiled coil</keyword>
<evidence type="ECO:0000313" key="3">
    <source>
        <dbReference type="EMBL" id="KAF0711422.1"/>
    </source>
</evidence>